<dbReference type="InterPro" id="IPR012910">
    <property type="entry name" value="Plug_dom"/>
</dbReference>
<dbReference type="PANTHER" id="PTHR47234:SF2">
    <property type="entry name" value="TONB-DEPENDENT RECEPTOR"/>
    <property type="match status" value="1"/>
</dbReference>
<keyword evidence="13" id="KW-0675">Receptor</keyword>
<sequence precursor="true">MKLNRLAQYVSLACGGLAAIAVPTFAADNSDETVERIEVTGSRIKRIDMEGASPITTITADELAKSGFSTVGDALRSSNLNAFGSWGGGSNNGWGSQATVQLKGASAFHTLTLLDGKRMAKSPVMDGGAANINTIPMAAVERIEILTDGASAIYGTDAIAGVVNIILKKDFEGIQFDARMDRPTQEGGDSSNMSFTGGLDSEKGHLVFTVEHYESQKIMQKDRWYTRPFVKEGGNPEDYQDWVNISPTGRVLTQGDAGGWVYSTPFSNSDKSCADVYGEAFIGSLIDSDYPGDTLCAYDYTQAAATSVGQTRNNTLIHYSYELTDSIELTARAYWASNETKDISAPVPASISIPEGLPAYTTPEGLELVELVADPSAGMNYRFDTAGDRVAEHHDNIYDFLIGLDGSAENFDWDVAVNYNKYDNYTWGTGYQLKGATTDLVGHWDEDTNSFVGWDPRDPNSALPPGATANYDKRMSASYLDVNGGLSFNLFELPAGDVGMYIGASYREETLDSKVDALAEAGQIVGGNGGSGGAGERDVKAAYFEVVLPIIDSLELNLAGRYDDYSDFGGTFNPQVSIRYNVIDSLLLRGSWGTGFRAPTLSDLYQGTSEGFGYIKNYLNCYKEGEDIDTCDRWDYGATRTGGNEALKPEESESYNIGVVWEVTDEINLSVDYWSLETTNLISELDASEIVRTQAKLWELADANGEPRPDVSSVYPGTSISQIGNGKIDYVVSQKLNVGLSEREGIDVKLGAGFGSDYGDFKFGLGWSYFLKYKSSYSQAGAQILSDDYAGREDTPAHRINLTADYSFGDHALSYFGNYIGSQKSWDIVEGSWDAEAGETADDGQLYEVDSVFYHNLTYTYTLPWNNSISLGVTNLTDEDPKFKYDGTYNGNLYDIRGRTYWAGFRQSF</sequence>
<keyword evidence="2 8" id="KW-0813">Transport</keyword>
<evidence type="ECO:0000256" key="8">
    <source>
        <dbReference type="PROSITE-ProRule" id="PRU01360"/>
    </source>
</evidence>
<feature type="signal peptide" evidence="10">
    <location>
        <begin position="1"/>
        <end position="26"/>
    </location>
</feature>
<dbReference type="Proteomes" id="UP000001558">
    <property type="component" value="Chromosome"/>
</dbReference>
<evidence type="ECO:0000259" key="12">
    <source>
        <dbReference type="Pfam" id="PF07715"/>
    </source>
</evidence>
<dbReference type="SUPFAM" id="SSF56935">
    <property type="entry name" value="Porins"/>
    <property type="match status" value="1"/>
</dbReference>
<reference evidence="13 14" key="1">
    <citation type="submission" date="2007-03" db="EMBL/GenBank/DDBJ databases">
        <title>Complete sequence of Shewanella loihica PV-4.</title>
        <authorList>
            <consortium name="US DOE Joint Genome Institute"/>
            <person name="Copeland A."/>
            <person name="Lucas S."/>
            <person name="Lapidus A."/>
            <person name="Barry K."/>
            <person name="Detter J.C."/>
            <person name="Glavina del Rio T."/>
            <person name="Hammon N."/>
            <person name="Israni S."/>
            <person name="Dalin E."/>
            <person name="Tice H."/>
            <person name="Pitluck S."/>
            <person name="Chain P."/>
            <person name="Malfatti S."/>
            <person name="Shin M."/>
            <person name="Vergez L."/>
            <person name="Schmutz J."/>
            <person name="Larimer F."/>
            <person name="Land M."/>
            <person name="Hauser L."/>
            <person name="Kyrpides N."/>
            <person name="Mikhailova N."/>
            <person name="Romine M.F."/>
            <person name="Serres G."/>
            <person name="Fredrickson J."/>
            <person name="Tiedje J."/>
            <person name="Richardson P."/>
        </authorList>
    </citation>
    <scope>NUCLEOTIDE SEQUENCE [LARGE SCALE GENOMIC DNA]</scope>
    <source>
        <strain evidence="14">ATCC BAA-1088 / PV-4</strain>
    </source>
</reference>
<keyword evidence="14" id="KW-1185">Reference proteome</keyword>
<evidence type="ECO:0000256" key="9">
    <source>
        <dbReference type="RuleBase" id="RU003357"/>
    </source>
</evidence>
<dbReference type="EMBL" id="CP000606">
    <property type="protein sequence ID" value="ABO22213.1"/>
    <property type="molecule type" value="Genomic_DNA"/>
</dbReference>
<evidence type="ECO:0000256" key="2">
    <source>
        <dbReference type="ARBA" id="ARBA00022448"/>
    </source>
</evidence>
<comment type="subcellular location">
    <subcellularLocation>
        <location evidence="1 8">Cell outer membrane</location>
        <topology evidence="1 8">Multi-pass membrane protein</topology>
    </subcellularLocation>
</comment>
<feature type="domain" description="TonB-dependent receptor-like beta-barrel" evidence="11">
    <location>
        <begin position="398"/>
        <end position="876"/>
    </location>
</feature>
<dbReference type="HOGENOM" id="CLU_010745_0_1_6"/>
<dbReference type="eggNOG" id="COG4771">
    <property type="taxonomic scope" value="Bacteria"/>
</dbReference>
<evidence type="ECO:0000313" key="13">
    <source>
        <dbReference type="EMBL" id="ABO22213.1"/>
    </source>
</evidence>
<dbReference type="InterPro" id="IPR000531">
    <property type="entry name" value="Beta-barrel_TonB"/>
</dbReference>
<feature type="chain" id="PRO_5002656685" evidence="10">
    <location>
        <begin position="27"/>
        <end position="909"/>
    </location>
</feature>
<dbReference type="Pfam" id="PF07715">
    <property type="entry name" value="Plug"/>
    <property type="match status" value="1"/>
</dbReference>
<dbReference type="RefSeq" id="WP_011864147.1">
    <property type="nucleotide sequence ID" value="NC_009092.1"/>
</dbReference>
<feature type="domain" description="TonB-dependent receptor plug" evidence="12">
    <location>
        <begin position="50"/>
        <end position="162"/>
    </location>
</feature>
<dbReference type="AlphaFoldDB" id="A3Q9R5"/>
<keyword evidence="7 8" id="KW-0998">Cell outer membrane</keyword>
<evidence type="ECO:0000256" key="4">
    <source>
        <dbReference type="ARBA" id="ARBA00022692"/>
    </source>
</evidence>
<dbReference type="Gene3D" id="2.170.130.10">
    <property type="entry name" value="TonB-dependent receptor, plug domain"/>
    <property type="match status" value="1"/>
</dbReference>
<evidence type="ECO:0000313" key="14">
    <source>
        <dbReference type="Proteomes" id="UP000001558"/>
    </source>
</evidence>
<dbReference type="InterPro" id="IPR036942">
    <property type="entry name" value="Beta-barrel_TonB_sf"/>
</dbReference>
<keyword evidence="6 8" id="KW-0472">Membrane</keyword>
<evidence type="ECO:0000256" key="1">
    <source>
        <dbReference type="ARBA" id="ARBA00004571"/>
    </source>
</evidence>
<evidence type="ECO:0000256" key="5">
    <source>
        <dbReference type="ARBA" id="ARBA00023077"/>
    </source>
</evidence>
<dbReference type="Pfam" id="PF00593">
    <property type="entry name" value="TonB_dep_Rec_b-barrel"/>
    <property type="match status" value="1"/>
</dbReference>
<comment type="similarity">
    <text evidence="8 9">Belongs to the TonB-dependent receptor family.</text>
</comment>
<dbReference type="InterPro" id="IPR039426">
    <property type="entry name" value="TonB-dep_rcpt-like"/>
</dbReference>
<dbReference type="STRING" id="323850.Shew_0341"/>
<dbReference type="PANTHER" id="PTHR47234">
    <property type="match status" value="1"/>
</dbReference>
<evidence type="ECO:0000256" key="3">
    <source>
        <dbReference type="ARBA" id="ARBA00022452"/>
    </source>
</evidence>
<dbReference type="KEGG" id="slo:Shew_0341"/>
<evidence type="ECO:0000256" key="7">
    <source>
        <dbReference type="ARBA" id="ARBA00023237"/>
    </source>
</evidence>
<dbReference type="eggNOG" id="COG1629">
    <property type="taxonomic scope" value="Bacteria"/>
</dbReference>
<proteinExistence type="inferred from homology"/>
<accession>A3Q9R5</accession>
<dbReference type="Gene3D" id="2.40.170.20">
    <property type="entry name" value="TonB-dependent receptor, beta-barrel domain"/>
    <property type="match status" value="1"/>
</dbReference>
<evidence type="ECO:0000256" key="6">
    <source>
        <dbReference type="ARBA" id="ARBA00023136"/>
    </source>
</evidence>
<dbReference type="InterPro" id="IPR037066">
    <property type="entry name" value="Plug_dom_sf"/>
</dbReference>
<gene>
    <name evidence="13" type="ordered locus">Shew_0341</name>
</gene>
<evidence type="ECO:0000256" key="10">
    <source>
        <dbReference type="SAM" id="SignalP"/>
    </source>
</evidence>
<keyword evidence="3 8" id="KW-1134">Transmembrane beta strand</keyword>
<dbReference type="GO" id="GO:0009279">
    <property type="term" value="C:cell outer membrane"/>
    <property type="evidence" value="ECO:0007669"/>
    <property type="project" value="UniProtKB-SubCell"/>
</dbReference>
<keyword evidence="10" id="KW-0732">Signal</keyword>
<keyword evidence="4 8" id="KW-0812">Transmembrane</keyword>
<evidence type="ECO:0000259" key="11">
    <source>
        <dbReference type="Pfam" id="PF00593"/>
    </source>
</evidence>
<dbReference type="PROSITE" id="PS52016">
    <property type="entry name" value="TONB_DEPENDENT_REC_3"/>
    <property type="match status" value="1"/>
</dbReference>
<organism evidence="13 14">
    <name type="scientific">Shewanella loihica (strain ATCC BAA-1088 / PV-4)</name>
    <dbReference type="NCBI Taxonomy" id="323850"/>
    <lineage>
        <taxon>Bacteria</taxon>
        <taxon>Pseudomonadati</taxon>
        <taxon>Pseudomonadota</taxon>
        <taxon>Gammaproteobacteria</taxon>
        <taxon>Alteromonadales</taxon>
        <taxon>Shewanellaceae</taxon>
        <taxon>Shewanella</taxon>
    </lineage>
</organism>
<name>A3Q9R5_SHELP</name>
<protein>
    <submittedName>
        <fullName evidence="13">TonB-dependent receptor</fullName>
    </submittedName>
</protein>
<keyword evidence="5 9" id="KW-0798">TonB box</keyword>
<dbReference type="OrthoDB" id="176248at2"/>